<dbReference type="EMBL" id="JAGIOC010000001">
    <property type="protein sequence ID" value="MBP2409690.1"/>
    <property type="molecule type" value="Genomic_DNA"/>
</dbReference>
<protein>
    <submittedName>
        <fullName evidence="4">2-hydroxycyclohexanecarboxyl-CoA dehydrogenase</fullName>
        <ecNumber evidence="4">1.1.1.-</ecNumber>
    </submittedName>
</protein>
<organism evidence="4 5">
    <name type="scientific">Brachybacterium fresconis</name>
    <dbReference type="NCBI Taxonomy" id="173363"/>
    <lineage>
        <taxon>Bacteria</taxon>
        <taxon>Bacillati</taxon>
        <taxon>Actinomycetota</taxon>
        <taxon>Actinomycetes</taxon>
        <taxon>Micrococcales</taxon>
        <taxon>Dermabacteraceae</taxon>
        <taxon>Brachybacterium</taxon>
    </lineage>
</organism>
<dbReference type="RefSeq" id="WP_342591779.1">
    <property type="nucleotide sequence ID" value="NZ_BAAAJV010000006.1"/>
</dbReference>
<dbReference type="SMART" id="SM00822">
    <property type="entry name" value="PKS_KR"/>
    <property type="match status" value="1"/>
</dbReference>
<dbReference type="Proteomes" id="UP000698222">
    <property type="component" value="Unassembled WGS sequence"/>
</dbReference>
<evidence type="ECO:0000256" key="1">
    <source>
        <dbReference type="ARBA" id="ARBA00006484"/>
    </source>
</evidence>
<dbReference type="InterPro" id="IPR036291">
    <property type="entry name" value="NAD(P)-bd_dom_sf"/>
</dbReference>
<dbReference type="PRINTS" id="PR00081">
    <property type="entry name" value="GDHRDH"/>
</dbReference>
<dbReference type="PANTHER" id="PTHR42760">
    <property type="entry name" value="SHORT-CHAIN DEHYDROGENASES/REDUCTASES FAMILY MEMBER"/>
    <property type="match status" value="1"/>
</dbReference>
<feature type="domain" description="Ketoreductase" evidence="3">
    <location>
        <begin position="29"/>
        <end position="237"/>
    </location>
</feature>
<evidence type="ECO:0000313" key="4">
    <source>
        <dbReference type="EMBL" id="MBP2409690.1"/>
    </source>
</evidence>
<evidence type="ECO:0000256" key="2">
    <source>
        <dbReference type="SAM" id="MobiDB-lite"/>
    </source>
</evidence>
<gene>
    <name evidence="4" type="ORF">JOF44_002593</name>
</gene>
<dbReference type="Pfam" id="PF13561">
    <property type="entry name" value="adh_short_C2"/>
    <property type="match status" value="2"/>
</dbReference>
<dbReference type="CDD" id="cd05233">
    <property type="entry name" value="SDR_c"/>
    <property type="match status" value="1"/>
</dbReference>
<name>A0ABS4YLL3_9MICO</name>
<feature type="region of interest" description="Disordered" evidence="2">
    <location>
        <begin position="1"/>
        <end position="20"/>
    </location>
</feature>
<dbReference type="SUPFAM" id="SSF51735">
    <property type="entry name" value="NAD(P)-binding Rossmann-fold domains"/>
    <property type="match status" value="1"/>
</dbReference>
<keyword evidence="4" id="KW-0560">Oxidoreductase</keyword>
<dbReference type="PROSITE" id="PS00061">
    <property type="entry name" value="ADH_SHORT"/>
    <property type="match status" value="1"/>
</dbReference>
<reference evidence="4 5" key="1">
    <citation type="submission" date="2021-03" db="EMBL/GenBank/DDBJ databases">
        <title>Sequencing the genomes of 1000 actinobacteria strains.</title>
        <authorList>
            <person name="Klenk H.-P."/>
        </authorList>
    </citation>
    <scope>NUCLEOTIDE SEQUENCE [LARGE SCALE GENOMIC DNA]</scope>
    <source>
        <strain evidence="4 5">DSM 14564</strain>
    </source>
</reference>
<comment type="similarity">
    <text evidence="1">Belongs to the short-chain dehydrogenases/reductases (SDR) family.</text>
</comment>
<proteinExistence type="inferred from homology"/>
<dbReference type="EC" id="1.1.1.-" evidence="4"/>
<keyword evidence="5" id="KW-1185">Reference proteome</keyword>
<evidence type="ECO:0000313" key="5">
    <source>
        <dbReference type="Proteomes" id="UP000698222"/>
    </source>
</evidence>
<evidence type="ECO:0000259" key="3">
    <source>
        <dbReference type="SMART" id="SM00822"/>
    </source>
</evidence>
<dbReference type="GO" id="GO:0016491">
    <property type="term" value="F:oxidoreductase activity"/>
    <property type="evidence" value="ECO:0007669"/>
    <property type="project" value="UniProtKB-KW"/>
</dbReference>
<dbReference type="PANTHER" id="PTHR42760:SF78">
    <property type="entry name" value="3-OXOACYL-[ACYL-CARRIER-PROTEIN] REDUCTASE [NADH]"/>
    <property type="match status" value="1"/>
</dbReference>
<comment type="caution">
    <text evidence="4">The sequence shown here is derived from an EMBL/GenBank/DDBJ whole genome shotgun (WGS) entry which is preliminary data.</text>
</comment>
<dbReference type="InterPro" id="IPR020904">
    <property type="entry name" value="Sc_DH/Rdtase_CS"/>
</dbReference>
<dbReference type="Gene3D" id="3.40.50.720">
    <property type="entry name" value="NAD(P)-binding Rossmann-like Domain"/>
    <property type="match status" value="1"/>
</dbReference>
<sequence length="295" mass="29377">MSERSAADGERSAADAERSAADEARLTELTCLVTGAASERGIGRGVALTLAAQGRPLALLDLDGAGLDAAADAAREAGAPVVVTAEVDVADAASVDAAITALEAASDAGAGSLPSSGPMPSTGALPPIAALVHCAGIANPTPFLEMTSGSFQRTLAVNTLGLFHLAQRVLPGMLEQGLGRIVAMSSTAAQDGGGNFSTSAYAASKAGVEGLIRGLAKEVAGTGVTTAAIAPANIDTDIMDGRLEGERREQFVARTPVGRLGTTRELGELVAFLVGPHGGFTTGATYNLNGGLRVG</sequence>
<accession>A0ABS4YLL3</accession>
<dbReference type="InterPro" id="IPR002347">
    <property type="entry name" value="SDR_fam"/>
</dbReference>
<dbReference type="InterPro" id="IPR057326">
    <property type="entry name" value="KR_dom"/>
</dbReference>
<dbReference type="PRINTS" id="PR00080">
    <property type="entry name" value="SDRFAMILY"/>
</dbReference>